<proteinExistence type="predicted"/>
<reference evidence="1" key="2">
    <citation type="journal article" date="2015" name="Fish Shellfish Immunol.">
        <title>Early steps in the European eel (Anguilla anguilla)-Vibrio vulnificus interaction in the gills: Role of the RtxA13 toxin.</title>
        <authorList>
            <person name="Callol A."/>
            <person name="Pajuelo D."/>
            <person name="Ebbesson L."/>
            <person name="Teles M."/>
            <person name="MacKenzie S."/>
            <person name="Amaro C."/>
        </authorList>
    </citation>
    <scope>NUCLEOTIDE SEQUENCE</scope>
</reference>
<sequence length="54" mass="5802">MLSRSKVMLGGLDVFTSSFIIRLGKRLAISGMKAPNVLVLSRRGDFGGIMSSVM</sequence>
<protein>
    <submittedName>
        <fullName evidence="1">Uncharacterized protein</fullName>
    </submittedName>
</protein>
<dbReference type="EMBL" id="GBXM01003211">
    <property type="protein sequence ID" value="JAI05367.1"/>
    <property type="molecule type" value="Transcribed_RNA"/>
</dbReference>
<reference evidence="1" key="1">
    <citation type="submission" date="2014-11" db="EMBL/GenBank/DDBJ databases">
        <authorList>
            <person name="Amaro Gonzalez C."/>
        </authorList>
    </citation>
    <scope>NUCLEOTIDE SEQUENCE</scope>
</reference>
<accession>A0A0E9XSI2</accession>
<organism evidence="1">
    <name type="scientific">Anguilla anguilla</name>
    <name type="common">European freshwater eel</name>
    <name type="synonym">Muraena anguilla</name>
    <dbReference type="NCBI Taxonomy" id="7936"/>
    <lineage>
        <taxon>Eukaryota</taxon>
        <taxon>Metazoa</taxon>
        <taxon>Chordata</taxon>
        <taxon>Craniata</taxon>
        <taxon>Vertebrata</taxon>
        <taxon>Euteleostomi</taxon>
        <taxon>Actinopterygii</taxon>
        <taxon>Neopterygii</taxon>
        <taxon>Teleostei</taxon>
        <taxon>Anguilliformes</taxon>
        <taxon>Anguillidae</taxon>
        <taxon>Anguilla</taxon>
    </lineage>
</organism>
<evidence type="ECO:0000313" key="1">
    <source>
        <dbReference type="EMBL" id="JAI05367.1"/>
    </source>
</evidence>
<dbReference type="AlphaFoldDB" id="A0A0E9XSI2"/>
<name>A0A0E9XSI2_ANGAN</name>